<dbReference type="PATRIC" id="fig|301148.3.peg.2008"/>
<keyword evidence="6 11" id="KW-0560">Oxidoreductase</keyword>
<dbReference type="GO" id="GO:0016491">
    <property type="term" value="F:oxidoreductase activity"/>
    <property type="evidence" value="ECO:0007669"/>
    <property type="project" value="UniProtKB-KW"/>
</dbReference>
<protein>
    <recommendedName>
        <fullName evidence="4">R2-like ligand binding oxidase</fullName>
    </recommendedName>
    <alternativeName>
        <fullName evidence="10">Ribonucleotide reductase R2 subunit homolog</fullName>
    </alternativeName>
    <alternativeName>
        <fullName evidence="9">Ribonucleotide reductase small subunit homolog</fullName>
    </alternativeName>
</protein>
<evidence type="ECO:0000256" key="1">
    <source>
        <dbReference type="ARBA" id="ARBA00001936"/>
    </source>
</evidence>
<comment type="similarity">
    <text evidence="3">Belongs to the ribonucleoside diphosphate reductase small chain family. R2-like ligand binding oxidase subfamily.</text>
</comment>
<dbReference type="InterPro" id="IPR009078">
    <property type="entry name" value="Ferritin-like_SF"/>
</dbReference>
<gene>
    <name evidence="11" type="ORF">B4135_3942</name>
</gene>
<comment type="caution">
    <text evidence="11">The sequence shown here is derived from an EMBL/GenBank/DDBJ whole genome shotgun (WGS) entry which is preliminary data.</text>
</comment>
<dbReference type="STRING" id="301148.B4135_3942"/>
<evidence type="ECO:0000256" key="5">
    <source>
        <dbReference type="ARBA" id="ARBA00022723"/>
    </source>
</evidence>
<dbReference type="Proteomes" id="UP000075683">
    <property type="component" value="Unassembled WGS sequence"/>
</dbReference>
<evidence type="ECO:0000256" key="6">
    <source>
        <dbReference type="ARBA" id="ARBA00023002"/>
    </source>
</evidence>
<comment type="cofactor">
    <cofactor evidence="2">
        <name>Fe cation</name>
        <dbReference type="ChEBI" id="CHEBI:24875"/>
    </cofactor>
</comment>
<dbReference type="Pfam" id="PF00268">
    <property type="entry name" value="Ribonuc_red_sm"/>
    <property type="match status" value="1"/>
</dbReference>
<dbReference type="GO" id="GO:0009263">
    <property type="term" value="P:deoxyribonucleotide biosynthetic process"/>
    <property type="evidence" value="ECO:0007669"/>
    <property type="project" value="InterPro"/>
</dbReference>
<reference evidence="11 12" key="1">
    <citation type="submission" date="2016-01" db="EMBL/GenBank/DDBJ databases">
        <title>Draft Genome Sequences of Seven Thermophilic Sporeformers Isolated from Foods.</title>
        <authorList>
            <person name="Berendsen E.M."/>
            <person name="Wells-Bennik M.H."/>
            <person name="Krawcyk A.O."/>
            <person name="De Jong A."/>
            <person name="Holsappel S."/>
            <person name="Eijlander R.T."/>
            <person name="Kuipers O.P."/>
        </authorList>
    </citation>
    <scope>NUCLEOTIDE SEQUENCE [LARGE SCALE GENOMIC DNA]</scope>
    <source>
        <strain evidence="11 12">B4135</strain>
    </source>
</reference>
<dbReference type="NCBIfam" id="NF006200">
    <property type="entry name" value="PRK08326.1-3"/>
    <property type="match status" value="1"/>
</dbReference>
<evidence type="ECO:0000256" key="4">
    <source>
        <dbReference type="ARBA" id="ARBA00013559"/>
    </source>
</evidence>
<keyword evidence="5" id="KW-0479">Metal-binding</keyword>
<evidence type="ECO:0000256" key="10">
    <source>
        <dbReference type="ARBA" id="ARBA00032636"/>
    </source>
</evidence>
<evidence type="ECO:0000256" key="3">
    <source>
        <dbReference type="ARBA" id="ARBA00007873"/>
    </source>
</evidence>
<organism evidence="11 12">
    <name type="scientific">Caldibacillus debilis</name>
    <dbReference type="NCBI Taxonomy" id="301148"/>
    <lineage>
        <taxon>Bacteria</taxon>
        <taxon>Bacillati</taxon>
        <taxon>Bacillota</taxon>
        <taxon>Bacilli</taxon>
        <taxon>Bacillales</taxon>
        <taxon>Bacillaceae</taxon>
        <taxon>Caldibacillus</taxon>
    </lineage>
</organism>
<dbReference type="GO" id="GO:0046872">
    <property type="term" value="F:metal ion binding"/>
    <property type="evidence" value="ECO:0007669"/>
    <property type="project" value="UniProtKB-KW"/>
</dbReference>
<evidence type="ECO:0000313" key="11">
    <source>
        <dbReference type="EMBL" id="KYD09031.1"/>
    </source>
</evidence>
<evidence type="ECO:0000256" key="7">
    <source>
        <dbReference type="ARBA" id="ARBA00023004"/>
    </source>
</evidence>
<dbReference type="Gene3D" id="1.10.620.20">
    <property type="entry name" value="Ribonucleotide Reductase, subunit A"/>
    <property type="match status" value="1"/>
</dbReference>
<dbReference type="OrthoDB" id="5489780at2"/>
<dbReference type="InterPro" id="IPR012348">
    <property type="entry name" value="RNR-like"/>
</dbReference>
<sequence>MGMAHDHFQTVEGQLNWNAPMFKLYEKAKRNGKWDPAEIDFSRDKTDYGKMTDDEKMVILPLIASFAGGEEAVTIDILPMVQALARQGRLEDTLYLTTFMFDEAKHTELFSRWQREIGIGGINLSAFHGDSYKRIFYEELPERMERLYTDDSPEAIIRAATIYNMVVEGILAETGYYSFRQIFKKAGLFPGILRGIDYLNRDEGRHLHFGIYTIQRLIAGNEKNFRLFIGDMDELWPHAYGVIDYLTTLYELQMAQEWVRSSLVFDAGLMREYAKKQFEIRKRQVERGRRYENAAELDEAWARAVERKTSF</sequence>
<evidence type="ECO:0000256" key="8">
    <source>
        <dbReference type="ARBA" id="ARBA00023211"/>
    </source>
</evidence>
<comment type="cofactor">
    <cofactor evidence="1">
        <name>Mn(2+)</name>
        <dbReference type="ChEBI" id="CHEBI:29035"/>
    </cofactor>
</comment>
<evidence type="ECO:0000256" key="9">
    <source>
        <dbReference type="ARBA" id="ARBA00031672"/>
    </source>
</evidence>
<accession>A0A150L9M6</accession>
<name>A0A150L9M6_9BACI</name>
<proteinExistence type="inferred from homology"/>
<dbReference type="CDD" id="cd07911">
    <property type="entry name" value="RNRR2_Rv0233_like"/>
    <property type="match status" value="1"/>
</dbReference>
<evidence type="ECO:0000256" key="2">
    <source>
        <dbReference type="ARBA" id="ARBA00001962"/>
    </source>
</evidence>
<dbReference type="EMBL" id="LQYT01000133">
    <property type="protein sequence ID" value="KYD09031.1"/>
    <property type="molecule type" value="Genomic_DNA"/>
</dbReference>
<keyword evidence="8" id="KW-0464">Manganese</keyword>
<dbReference type="InterPro" id="IPR033908">
    <property type="entry name" value="R2LOX"/>
</dbReference>
<dbReference type="RefSeq" id="WP_081626250.1">
    <property type="nucleotide sequence ID" value="NZ_LQYT01000133.1"/>
</dbReference>
<evidence type="ECO:0000313" key="12">
    <source>
        <dbReference type="Proteomes" id="UP000075683"/>
    </source>
</evidence>
<dbReference type="AlphaFoldDB" id="A0A150L9M6"/>
<dbReference type="InterPro" id="IPR000358">
    <property type="entry name" value="RNR_small_fam"/>
</dbReference>
<keyword evidence="7" id="KW-0408">Iron</keyword>
<dbReference type="SUPFAM" id="SSF47240">
    <property type="entry name" value="Ferritin-like"/>
    <property type="match status" value="1"/>
</dbReference>